<keyword evidence="2" id="KW-1185">Reference proteome</keyword>
<reference evidence="1 2" key="1">
    <citation type="journal article" date="2021" name="Hortic Res">
        <title>High-quality reference genome and annotation aids understanding of berry development for evergreen blueberry (Vaccinium darrowii).</title>
        <authorList>
            <person name="Yu J."/>
            <person name="Hulse-Kemp A.M."/>
            <person name="Babiker E."/>
            <person name="Staton M."/>
        </authorList>
    </citation>
    <scope>NUCLEOTIDE SEQUENCE [LARGE SCALE GENOMIC DNA]</scope>
    <source>
        <strain evidence="2">cv. NJ 8807/NJ 8810</strain>
        <tissue evidence="1">Young leaf</tissue>
    </source>
</reference>
<gene>
    <name evidence="1" type="ORF">Vadar_020494</name>
</gene>
<proteinExistence type="predicted"/>
<evidence type="ECO:0000313" key="1">
    <source>
        <dbReference type="EMBL" id="KAH7834868.1"/>
    </source>
</evidence>
<organism evidence="1 2">
    <name type="scientific">Vaccinium darrowii</name>
    <dbReference type="NCBI Taxonomy" id="229202"/>
    <lineage>
        <taxon>Eukaryota</taxon>
        <taxon>Viridiplantae</taxon>
        <taxon>Streptophyta</taxon>
        <taxon>Embryophyta</taxon>
        <taxon>Tracheophyta</taxon>
        <taxon>Spermatophyta</taxon>
        <taxon>Magnoliopsida</taxon>
        <taxon>eudicotyledons</taxon>
        <taxon>Gunneridae</taxon>
        <taxon>Pentapetalae</taxon>
        <taxon>asterids</taxon>
        <taxon>Ericales</taxon>
        <taxon>Ericaceae</taxon>
        <taxon>Vaccinioideae</taxon>
        <taxon>Vaccinieae</taxon>
        <taxon>Vaccinium</taxon>
    </lineage>
</organism>
<sequence>MAMELQNLIIIAIAISGFISLCNHLAKFLTWVWVMFLRPPKNLKHYGSWALITGSTDGIGRALASELASKGLGLILVGRDPLKLKATCQQIREENGGNLSVKTIMIDFSKLRGDKIAKKIEEGIQGLEVGILINNAGLAYPSPQFLHEVDSEMVESIVGVNIVGTTWVTKAVLPGMLKRKKGAILNIGSGSSVAVSSYPLFTIYAATKAFVAMLSRSISLEYKQQGIDIQCQFPLFVATKMIETAIKRSSLFIPSPKTYSKASLRAIGYEQSSVPYWPHSVQWCLMRALPDALVDWCIFWYFSGMRKRGQERPIESAEEE</sequence>
<evidence type="ECO:0000313" key="2">
    <source>
        <dbReference type="Proteomes" id="UP000828048"/>
    </source>
</evidence>
<protein>
    <submittedName>
        <fullName evidence="1">Uncharacterized protein</fullName>
    </submittedName>
</protein>
<comment type="caution">
    <text evidence="1">The sequence shown here is derived from an EMBL/GenBank/DDBJ whole genome shotgun (WGS) entry which is preliminary data.</text>
</comment>
<dbReference type="EMBL" id="CM037152">
    <property type="protein sequence ID" value="KAH7834868.1"/>
    <property type="molecule type" value="Genomic_DNA"/>
</dbReference>
<dbReference type="Proteomes" id="UP000828048">
    <property type="component" value="Chromosome 2"/>
</dbReference>
<accession>A0ACB7X2L3</accession>
<name>A0ACB7X2L3_9ERIC</name>